<evidence type="ECO:0000256" key="2">
    <source>
        <dbReference type="ARBA" id="ARBA00022737"/>
    </source>
</evidence>
<keyword evidence="5" id="KW-0805">Transcription regulation</keyword>
<dbReference type="InterPro" id="IPR013087">
    <property type="entry name" value="Znf_C2H2_type"/>
</dbReference>
<dbReference type="SMART" id="SM00868">
    <property type="entry name" value="zf-AD"/>
    <property type="match status" value="1"/>
</dbReference>
<evidence type="ECO:0000256" key="7">
    <source>
        <dbReference type="PROSITE-ProRule" id="PRU00042"/>
    </source>
</evidence>
<keyword evidence="4 8" id="KW-0862">Zinc</keyword>
<feature type="domain" description="C2H2-type" evidence="10">
    <location>
        <begin position="265"/>
        <end position="292"/>
    </location>
</feature>
<feature type="binding site" evidence="8">
    <location>
        <position position="20"/>
    </location>
    <ligand>
        <name>Zn(2+)</name>
        <dbReference type="ChEBI" id="CHEBI:29105"/>
    </ligand>
</feature>
<dbReference type="InterPro" id="IPR012934">
    <property type="entry name" value="Znf_AD"/>
</dbReference>
<dbReference type="eggNOG" id="KOG1721">
    <property type="taxonomic scope" value="Eukaryota"/>
</dbReference>
<dbReference type="EMBL" id="CH916366">
    <property type="protein sequence ID" value="EDV97877.1"/>
    <property type="molecule type" value="Genomic_DNA"/>
</dbReference>
<evidence type="ECO:0000256" key="5">
    <source>
        <dbReference type="ARBA" id="ARBA00023015"/>
    </source>
</evidence>
<feature type="binding site" evidence="8">
    <location>
        <position position="69"/>
    </location>
    <ligand>
        <name>Zn(2+)</name>
        <dbReference type="ChEBI" id="CHEBI:29105"/>
    </ligand>
</feature>
<dbReference type="OMA" id="CGLNAQI"/>
<dbReference type="SUPFAM" id="SSF57667">
    <property type="entry name" value="beta-beta-alpha zinc fingers"/>
    <property type="match status" value="2"/>
</dbReference>
<protein>
    <submittedName>
        <fullName evidence="12">GH17117</fullName>
    </submittedName>
</protein>
<keyword evidence="3 7" id="KW-0863">Zinc-finger</keyword>
<dbReference type="InParanoid" id="B4J0M2"/>
<dbReference type="PROSITE" id="PS50157">
    <property type="entry name" value="ZINC_FINGER_C2H2_2"/>
    <property type="match status" value="2"/>
</dbReference>
<evidence type="ECO:0000313" key="12">
    <source>
        <dbReference type="EMBL" id="EDV97877.1"/>
    </source>
</evidence>
<dbReference type="PhylomeDB" id="B4J0M2"/>
<evidence type="ECO:0000256" key="9">
    <source>
        <dbReference type="SAM" id="MobiDB-lite"/>
    </source>
</evidence>
<dbReference type="PROSITE" id="PS00028">
    <property type="entry name" value="ZINC_FINGER_C2H2_1"/>
    <property type="match status" value="1"/>
</dbReference>
<feature type="binding site" evidence="8">
    <location>
        <position position="66"/>
    </location>
    <ligand>
        <name>Zn(2+)</name>
        <dbReference type="ChEBI" id="CHEBI:29105"/>
    </ligand>
</feature>
<evidence type="ECO:0000313" key="13">
    <source>
        <dbReference type="Proteomes" id="UP000001070"/>
    </source>
</evidence>
<dbReference type="FunCoup" id="B4J0M2">
    <property type="interactions" value="209"/>
</dbReference>
<dbReference type="OrthoDB" id="6077919at2759"/>
<feature type="domain" description="C2H2-type" evidence="10">
    <location>
        <begin position="211"/>
        <end position="238"/>
    </location>
</feature>
<keyword evidence="13" id="KW-1185">Reference proteome</keyword>
<feature type="compositionally biased region" description="Acidic residues" evidence="9">
    <location>
        <begin position="103"/>
        <end position="113"/>
    </location>
</feature>
<dbReference type="PANTHER" id="PTHR24379">
    <property type="entry name" value="KRAB AND ZINC FINGER DOMAIN-CONTAINING"/>
    <property type="match status" value="1"/>
</dbReference>
<evidence type="ECO:0000259" key="10">
    <source>
        <dbReference type="PROSITE" id="PS50157"/>
    </source>
</evidence>
<dbReference type="GO" id="GO:0005634">
    <property type="term" value="C:nucleus"/>
    <property type="evidence" value="ECO:0007669"/>
    <property type="project" value="InterPro"/>
</dbReference>
<evidence type="ECO:0000256" key="4">
    <source>
        <dbReference type="ARBA" id="ARBA00022833"/>
    </source>
</evidence>
<evidence type="ECO:0000256" key="6">
    <source>
        <dbReference type="ARBA" id="ARBA00023163"/>
    </source>
</evidence>
<organism evidence="13">
    <name type="scientific">Drosophila grimshawi</name>
    <name type="common">Hawaiian fruit fly</name>
    <name type="synonym">Idiomyia grimshawi</name>
    <dbReference type="NCBI Taxonomy" id="7222"/>
    <lineage>
        <taxon>Eukaryota</taxon>
        <taxon>Metazoa</taxon>
        <taxon>Ecdysozoa</taxon>
        <taxon>Arthropoda</taxon>
        <taxon>Hexapoda</taxon>
        <taxon>Insecta</taxon>
        <taxon>Pterygota</taxon>
        <taxon>Neoptera</taxon>
        <taxon>Endopterygota</taxon>
        <taxon>Diptera</taxon>
        <taxon>Brachycera</taxon>
        <taxon>Muscomorpha</taxon>
        <taxon>Ephydroidea</taxon>
        <taxon>Drosophilidae</taxon>
        <taxon>Drosophila</taxon>
        <taxon>Hawaiian Drosophila</taxon>
    </lineage>
</organism>
<reference evidence="12 13" key="1">
    <citation type="journal article" date="2007" name="Nature">
        <title>Evolution of genes and genomes on the Drosophila phylogeny.</title>
        <authorList>
            <consortium name="Drosophila 12 Genomes Consortium"/>
            <person name="Clark A.G."/>
            <person name="Eisen M.B."/>
            <person name="Smith D.R."/>
            <person name="Bergman C.M."/>
            <person name="Oliver B."/>
            <person name="Markow T.A."/>
            <person name="Kaufman T.C."/>
            <person name="Kellis M."/>
            <person name="Gelbart W."/>
            <person name="Iyer V.N."/>
            <person name="Pollard D.A."/>
            <person name="Sackton T.B."/>
            <person name="Larracuente A.M."/>
            <person name="Singh N.D."/>
            <person name="Abad J.P."/>
            <person name="Abt D.N."/>
            <person name="Adryan B."/>
            <person name="Aguade M."/>
            <person name="Akashi H."/>
            <person name="Anderson W.W."/>
            <person name="Aquadro C.F."/>
            <person name="Ardell D.H."/>
            <person name="Arguello R."/>
            <person name="Artieri C.G."/>
            <person name="Barbash D.A."/>
            <person name="Barker D."/>
            <person name="Barsanti P."/>
            <person name="Batterham P."/>
            <person name="Batzoglou S."/>
            <person name="Begun D."/>
            <person name="Bhutkar A."/>
            <person name="Blanco E."/>
            <person name="Bosak S.A."/>
            <person name="Bradley R.K."/>
            <person name="Brand A.D."/>
            <person name="Brent M.R."/>
            <person name="Brooks A.N."/>
            <person name="Brown R.H."/>
            <person name="Butlin R.K."/>
            <person name="Caggese C."/>
            <person name="Calvi B.R."/>
            <person name="Bernardo de Carvalho A."/>
            <person name="Caspi A."/>
            <person name="Castrezana S."/>
            <person name="Celniker S.E."/>
            <person name="Chang J.L."/>
            <person name="Chapple C."/>
            <person name="Chatterji S."/>
            <person name="Chinwalla A."/>
            <person name="Civetta A."/>
            <person name="Clifton S.W."/>
            <person name="Comeron J.M."/>
            <person name="Costello J.C."/>
            <person name="Coyne J.A."/>
            <person name="Daub J."/>
            <person name="David R.G."/>
            <person name="Delcher A.L."/>
            <person name="Delehaunty K."/>
            <person name="Do C.B."/>
            <person name="Ebling H."/>
            <person name="Edwards K."/>
            <person name="Eickbush T."/>
            <person name="Evans J.D."/>
            <person name="Filipski A."/>
            <person name="Findeiss S."/>
            <person name="Freyhult E."/>
            <person name="Fulton L."/>
            <person name="Fulton R."/>
            <person name="Garcia A.C."/>
            <person name="Gardiner A."/>
            <person name="Garfield D.A."/>
            <person name="Garvin B.E."/>
            <person name="Gibson G."/>
            <person name="Gilbert D."/>
            <person name="Gnerre S."/>
            <person name="Godfrey J."/>
            <person name="Good R."/>
            <person name="Gotea V."/>
            <person name="Gravely B."/>
            <person name="Greenberg A.J."/>
            <person name="Griffiths-Jones S."/>
            <person name="Gross S."/>
            <person name="Guigo R."/>
            <person name="Gustafson E.A."/>
            <person name="Haerty W."/>
            <person name="Hahn M.W."/>
            <person name="Halligan D.L."/>
            <person name="Halpern A.L."/>
            <person name="Halter G.M."/>
            <person name="Han M.V."/>
            <person name="Heger A."/>
            <person name="Hillier L."/>
            <person name="Hinrichs A.S."/>
            <person name="Holmes I."/>
            <person name="Hoskins R.A."/>
            <person name="Hubisz M.J."/>
            <person name="Hultmark D."/>
            <person name="Huntley M.A."/>
            <person name="Jaffe D.B."/>
            <person name="Jagadeeshan S."/>
            <person name="Jeck W.R."/>
            <person name="Johnson J."/>
            <person name="Jones C.D."/>
            <person name="Jordan W.C."/>
            <person name="Karpen G.H."/>
            <person name="Kataoka E."/>
            <person name="Keightley P.D."/>
            <person name="Kheradpour P."/>
            <person name="Kirkness E.F."/>
            <person name="Koerich L.B."/>
            <person name="Kristiansen K."/>
            <person name="Kudrna D."/>
            <person name="Kulathinal R.J."/>
            <person name="Kumar S."/>
            <person name="Kwok R."/>
            <person name="Lander E."/>
            <person name="Langley C.H."/>
            <person name="Lapoint R."/>
            <person name="Lazzaro B.P."/>
            <person name="Lee S.J."/>
            <person name="Levesque L."/>
            <person name="Li R."/>
            <person name="Lin C.F."/>
            <person name="Lin M.F."/>
            <person name="Lindblad-Toh K."/>
            <person name="Llopart A."/>
            <person name="Long M."/>
            <person name="Low L."/>
            <person name="Lozovsky E."/>
            <person name="Lu J."/>
            <person name="Luo M."/>
            <person name="Machado C.A."/>
            <person name="Makalowski W."/>
            <person name="Marzo M."/>
            <person name="Matsuda M."/>
            <person name="Matzkin L."/>
            <person name="McAllister B."/>
            <person name="McBride C.S."/>
            <person name="McKernan B."/>
            <person name="McKernan K."/>
            <person name="Mendez-Lago M."/>
            <person name="Minx P."/>
            <person name="Mollenhauer M.U."/>
            <person name="Montooth K."/>
            <person name="Mount S.M."/>
            <person name="Mu X."/>
            <person name="Myers E."/>
            <person name="Negre B."/>
            <person name="Newfeld S."/>
            <person name="Nielsen R."/>
            <person name="Noor M.A."/>
            <person name="O'Grady P."/>
            <person name="Pachter L."/>
            <person name="Papaceit M."/>
            <person name="Parisi M.J."/>
            <person name="Parisi M."/>
            <person name="Parts L."/>
            <person name="Pedersen J.S."/>
            <person name="Pesole G."/>
            <person name="Phillippy A.M."/>
            <person name="Ponting C.P."/>
            <person name="Pop M."/>
            <person name="Porcelli D."/>
            <person name="Powell J.R."/>
            <person name="Prohaska S."/>
            <person name="Pruitt K."/>
            <person name="Puig M."/>
            <person name="Quesneville H."/>
            <person name="Ram K.R."/>
            <person name="Rand D."/>
            <person name="Rasmussen M.D."/>
            <person name="Reed L.K."/>
            <person name="Reenan R."/>
            <person name="Reily A."/>
            <person name="Remington K.A."/>
            <person name="Rieger T.T."/>
            <person name="Ritchie M.G."/>
            <person name="Robin C."/>
            <person name="Rogers Y.H."/>
            <person name="Rohde C."/>
            <person name="Rozas J."/>
            <person name="Rubenfield M.J."/>
            <person name="Ruiz A."/>
            <person name="Russo S."/>
            <person name="Salzberg S.L."/>
            <person name="Sanchez-Gracia A."/>
            <person name="Saranga D.J."/>
            <person name="Sato H."/>
            <person name="Schaeffer S.W."/>
            <person name="Schatz M.C."/>
            <person name="Schlenke T."/>
            <person name="Schwartz R."/>
            <person name="Segarra C."/>
            <person name="Singh R.S."/>
            <person name="Sirot L."/>
            <person name="Sirota M."/>
            <person name="Sisneros N.B."/>
            <person name="Smith C.D."/>
            <person name="Smith T.F."/>
            <person name="Spieth J."/>
            <person name="Stage D.E."/>
            <person name="Stark A."/>
            <person name="Stephan W."/>
            <person name="Strausberg R.L."/>
            <person name="Strempel S."/>
            <person name="Sturgill D."/>
            <person name="Sutton G."/>
            <person name="Sutton G.G."/>
            <person name="Tao W."/>
            <person name="Teichmann S."/>
            <person name="Tobari Y.N."/>
            <person name="Tomimura Y."/>
            <person name="Tsolas J.M."/>
            <person name="Valente V.L."/>
            <person name="Venter E."/>
            <person name="Venter J.C."/>
            <person name="Vicario S."/>
            <person name="Vieira F.G."/>
            <person name="Vilella A.J."/>
            <person name="Villasante A."/>
            <person name="Walenz B."/>
            <person name="Wang J."/>
            <person name="Wasserman M."/>
            <person name="Watts T."/>
            <person name="Wilson D."/>
            <person name="Wilson R.K."/>
            <person name="Wing R.A."/>
            <person name="Wolfner M.F."/>
            <person name="Wong A."/>
            <person name="Wong G.K."/>
            <person name="Wu C.I."/>
            <person name="Wu G."/>
            <person name="Yamamoto D."/>
            <person name="Yang H.P."/>
            <person name="Yang S.P."/>
            <person name="Yorke J.A."/>
            <person name="Yoshida K."/>
            <person name="Zdobnov E."/>
            <person name="Zhang P."/>
            <person name="Zhang Y."/>
            <person name="Zimin A.V."/>
            <person name="Baldwin J."/>
            <person name="Abdouelleil A."/>
            <person name="Abdulkadir J."/>
            <person name="Abebe A."/>
            <person name="Abera B."/>
            <person name="Abreu J."/>
            <person name="Acer S.C."/>
            <person name="Aftuck L."/>
            <person name="Alexander A."/>
            <person name="An P."/>
            <person name="Anderson E."/>
            <person name="Anderson S."/>
            <person name="Arachi H."/>
            <person name="Azer M."/>
            <person name="Bachantsang P."/>
            <person name="Barry A."/>
            <person name="Bayul T."/>
            <person name="Berlin A."/>
            <person name="Bessette D."/>
            <person name="Bloom T."/>
            <person name="Blye J."/>
            <person name="Boguslavskiy L."/>
            <person name="Bonnet C."/>
            <person name="Boukhgalter B."/>
            <person name="Bourzgui I."/>
            <person name="Brown A."/>
            <person name="Cahill P."/>
            <person name="Channer S."/>
            <person name="Cheshatsang Y."/>
            <person name="Chuda L."/>
            <person name="Citroen M."/>
            <person name="Collymore A."/>
            <person name="Cooke P."/>
            <person name="Costello M."/>
            <person name="D'Aco K."/>
            <person name="Daza R."/>
            <person name="De Haan G."/>
            <person name="DeGray S."/>
            <person name="DeMaso C."/>
            <person name="Dhargay N."/>
            <person name="Dooley K."/>
            <person name="Dooley E."/>
            <person name="Doricent M."/>
            <person name="Dorje P."/>
            <person name="Dorjee K."/>
            <person name="Dupes A."/>
            <person name="Elong R."/>
            <person name="Falk J."/>
            <person name="Farina A."/>
            <person name="Faro S."/>
            <person name="Ferguson D."/>
            <person name="Fisher S."/>
            <person name="Foley C.D."/>
            <person name="Franke A."/>
            <person name="Friedrich D."/>
            <person name="Gadbois L."/>
            <person name="Gearin G."/>
            <person name="Gearin C.R."/>
            <person name="Giannoukos G."/>
            <person name="Goode T."/>
            <person name="Graham J."/>
            <person name="Grandbois E."/>
            <person name="Grewal S."/>
            <person name="Gyaltsen K."/>
            <person name="Hafez N."/>
            <person name="Hagos B."/>
            <person name="Hall J."/>
            <person name="Henson C."/>
            <person name="Hollinger A."/>
            <person name="Honan T."/>
            <person name="Huard M.D."/>
            <person name="Hughes L."/>
            <person name="Hurhula B."/>
            <person name="Husby M.E."/>
            <person name="Kamat A."/>
            <person name="Kanga B."/>
            <person name="Kashin S."/>
            <person name="Khazanovich D."/>
            <person name="Kisner P."/>
            <person name="Lance K."/>
            <person name="Lara M."/>
            <person name="Lee W."/>
            <person name="Lennon N."/>
            <person name="Letendre F."/>
            <person name="LeVine R."/>
            <person name="Lipovsky A."/>
            <person name="Liu X."/>
            <person name="Liu J."/>
            <person name="Liu S."/>
            <person name="Lokyitsang T."/>
            <person name="Lokyitsang Y."/>
            <person name="Lubonja R."/>
            <person name="Lui A."/>
            <person name="MacDonald P."/>
            <person name="Magnisalis V."/>
            <person name="Maru K."/>
            <person name="Matthews C."/>
            <person name="McCusker W."/>
            <person name="McDonough S."/>
            <person name="Mehta T."/>
            <person name="Meldrim J."/>
            <person name="Meneus L."/>
            <person name="Mihai O."/>
            <person name="Mihalev A."/>
            <person name="Mihova T."/>
            <person name="Mittelman R."/>
            <person name="Mlenga V."/>
            <person name="Montmayeur A."/>
            <person name="Mulrain L."/>
            <person name="Navidi A."/>
            <person name="Naylor J."/>
            <person name="Negash T."/>
            <person name="Nguyen T."/>
            <person name="Nguyen N."/>
            <person name="Nicol R."/>
            <person name="Norbu C."/>
            <person name="Norbu N."/>
            <person name="Novod N."/>
            <person name="O'Neill B."/>
            <person name="Osman S."/>
            <person name="Markiewicz E."/>
            <person name="Oyono O.L."/>
            <person name="Patti C."/>
            <person name="Phunkhang P."/>
            <person name="Pierre F."/>
            <person name="Priest M."/>
            <person name="Raghuraman S."/>
            <person name="Rege F."/>
            <person name="Reyes R."/>
            <person name="Rise C."/>
            <person name="Rogov P."/>
            <person name="Ross K."/>
            <person name="Ryan E."/>
            <person name="Settipalli S."/>
            <person name="Shea T."/>
            <person name="Sherpa N."/>
            <person name="Shi L."/>
            <person name="Shih D."/>
            <person name="Sparrow T."/>
            <person name="Spaulding J."/>
            <person name="Stalker J."/>
            <person name="Stange-Thomann N."/>
            <person name="Stavropoulos S."/>
            <person name="Stone C."/>
            <person name="Strader C."/>
            <person name="Tesfaye S."/>
            <person name="Thomson T."/>
            <person name="Thoulutsang Y."/>
            <person name="Thoulutsang D."/>
            <person name="Topham K."/>
            <person name="Topping I."/>
            <person name="Tsamla T."/>
            <person name="Vassiliev H."/>
            <person name="Vo A."/>
            <person name="Wangchuk T."/>
            <person name="Wangdi T."/>
            <person name="Weiand M."/>
            <person name="Wilkinson J."/>
            <person name="Wilson A."/>
            <person name="Yadav S."/>
            <person name="Young G."/>
            <person name="Yu Q."/>
            <person name="Zembek L."/>
            <person name="Zhong D."/>
            <person name="Zimmer A."/>
            <person name="Zwirko Z."/>
            <person name="Jaffe D.B."/>
            <person name="Alvarez P."/>
            <person name="Brockman W."/>
            <person name="Butler J."/>
            <person name="Chin C."/>
            <person name="Gnerre S."/>
            <person name="Grabherr M."/>
            <person name="Kleber M."/>
            <person name="Mauceli E."/>
            <person name="MacCallum I."/>
        </authorList>
    </citation>
    <scope>NUCLEOTIDE SEQUENCE [LARGE SCALE GENOMIC DNA]</scope>
    <source>
        <strain evidence="13">Tucson 15287-2541.00</strain>
    </source>
</reference>
<dbReference type="SUPFAM" id="SSF57716">
    <property type="entry name" value="Glucocorticoid receptor-like (DNA-binding domain)"/>
    <property type="match status" value="1"/>
</dbReference>
<evidence type="ECO:0000259" key="11">
    <source>
        <dbReference type="PROSITE" id="PS51915"/>
    </source>
</evidence>
<dbReference type="SMR" id="B4J0M2"/>
<keyword evidence="1 8" id="KW-0479">Metal-binding</keyword>
<feature type="binding site" evidence="8">
    <location>
        <position position="17"/>
    </location>
    <ligand>
        <name>Zn(2+)</name>
        <dbReference type="ChEBI" id="CHEBI:29105"/>
    </ligand>
</feature>
<dbReference type="PANTHER" id="PTHR24379:SF121">
    <property type="entry name" value="C2H2-TYPE DOMAIN-CONTAINING PROTEIN"/>
    <property type="match status" value="1"/>
</dbReference>
<keyword evidence="6" id="KW-0804">Transcription</keyword>
<dbReference type="GO" id="GO:0008270">
    <property type="term" value="F:zinc ion binding"/>
    <property type="evidence" value="ECO:0007669"/>
    <property type="project" value="UniProtKB-UniRule"/>
</dbReference>
<accession>B4J0M2</accession>
<dbReference type="PROSITE" id="PS51915">
    <property type="entry name" value="ZAD"/>
    <property type="match status" value="1"/>
</dbReference>
<feature type="region of interest" description="Disordered" evidence="9">
    <location>
        <begin position="102"/>
        <end position="140"/>
    </location>
</feature>
<dbReference type="HOGENOM" id="CLU_002678_94_1_1"/>
<dbReference type="AlphaFoldDB" id="B4J0M2"/>
<dbReference type="Gene3D" id="3.30.160.60">
    <property type="entry name" value="Classic Zinc Finger"/>
    <property type="match status" value="2"/>
</dbReference>
<evidence type="ECO:0000256" key="1">
    <source>
        <dbReference type="ARBA" id="ARBA00022723"/>
    </source>
</evidence>
<dbReference type="Pfam" id="PF07776">
    <property type="entry name" value="zf-AD"/>
    <property type="match status" value="1"/>
</dbReference>
<proteinExistence type="predicted"/>
<evidence type="ECO:0000256" key="3">
    <source>
        <dbReference type="ARBA" id="ARBA00022771"/>
    </source>
</evidence>
<dbReference type="Gene3D" id="3.40.1800.20">
    <property type="match status" value="1"/>
</dbReference>
<dbReference type="Proteomes" id="UP000001070">
    <property type="component" value="Unassembled WGS sequence"/>
</dbReference>
<sequence length="300" mass="34456">MCSSNSDQSSKVNLEICRVCMSSSVRLVDIFLDRPLPDDQYSLADILNELVDFKVKRDDNLPKKICISCGLNAQIAFTFLRRFQQSYQLLCMLAVESDKMVEQEAESSDESEAGPEPGENRPTPQIPRNTSPKPRNRNIGSTEMIIENKNFKNDELNNNDDDLSIHSDKTVHSHGYRLRPLRRKTYFPAPTRSSKCLEESNPSTGRIFRQFKCDQCRSTFATQARLNRHKPNHSGESTVFQCKATFSSKTRMQKHACAKNKLRPHICSHCQEGFKTKSELFMHLYTYSEEHPDPDPKSRQ</sequence>
<name>B4J0M2_DROGR</name>
<feature type="compositionally biased region" description="Polar residues" evidence="9">
    <location>
        <begin position="122"/>
        <end position="140"/>
    </location>
</feature>
<dbReference type="SMART" id="SM00355">
    <property type="entry name" value="ZnF_C2H2"/>
    <property type="match status" value="2"/>
</dbReference>
<gene>
    <name evidence="12" type="primary">Dgri\GH17117</name>
    <name evidence="12" type="ORF">Dgri_GH17117</name>
</gene>
<evidence type="ECO:0000256" key="8">
    <source>
        <dbReference type="PROSITE-ProRule" id="PRU01263"/>
    </source>
</evidence>
<keyword evidence="2" id="KW-0677">Repeat</keyword>
<feature type="domain" description="ZAD" evidence="11">
    <location>
        <begin position="15"/>
        <end position="93"/>
    </location>
</feature>
<dbReference type="InterPro" id="IPR036236">
    <property type="entry name" value="Znf_C2H2_sf"/>
</dbReference>